<evidence type="ECO:0000256" key="8">
    <source>
        <dbReference type="SAM" id="MobiDB-lite"/>
    </source>
</evidence>
<evidence type="ECO:0000313" key="10">
    <source>
        <dbReference type="EMBL" id="WVZ59352.1"/>
    </source>
</evidence>
<accession>A0AAQ3WF49</accession>
<evidence type="ECO:0000256" key="3">
    <source>
        <dbReference type="ARBA" id="ARBA00006958"/>
    </source>
</evidence>
<dbReference type="EMBL" id="CP144746">
    <property type="protein sequence ID" value="WVZ59352.1"/>
    <property type="molecule type" value="Genomic_DNA"/>
</dbReference>
<dbReference type="AlphaFoldDB" id="A0AAQ3WF49"/>
<dbReference type="PANTHER" id="PTHR22930">
    <property type="match status" value="1"/>
</dbReference>
<reference evidence="10 11" key="1">
    <citation type="submission" date="2024-02" db="EMBL/GenBank/DDBJ databases">
        <title>High-quality chromosome-scale genome assembly of Pensacola bahiagrass (Paspalum notatum Flugge var. saurae).</title>
        <authorList>
            <person name="Vega J.M."/>
            <person name="Podio M."/>
            <person name="Orjuela J."/>
            <person name="Siena L.A."/>
            <person name="Pessino S.C."/>
            <person name="Combes M.C."/>
            <person name="Mariac C."/>
            <person name="Albertini E."/>
            <person name="Pupilli F."/>
            <person name="Ortiz J.P.A."/>
            <person name="Leblanc O."/>
        </authorList>
    </citation>
    <scope>NUCLEOTIDE SEQUENCE [LARGE SCALE GENOMIC DNA]</scope>
    <source>
        <strain evidence="10">R1</strain>
        <tissue evidence="10">Leaf</tissue>
    </source>
</reference>
<comment type="cofactor">
    <cofactor evidence="1">
        <name>a divalent metal cation</name>
        <dbReference type="ChEBI" id="CHEBI:60240"/>
    </cofactor>
</comment>
<gene>
    <name evidence="10" type="ORF">U9M48_009505</name>
</gene>
<keyword evidence="11" id="KW-1185">Reference proteome</keyword>
<evidence type="ECO:0000256" key="2">
    <source>
        <dbReference type="ARBA" id="ARBA00004123"/>
    </source>
</evidence>
<name>A0AAQ3WF49_PASNO</name>
<comment type="similarity">
    <text evidence="3">Belongs to the HARBI1 family.</text>
</comment>
<dbReference type="GO" id="GO:0004518">
    <property type="term" value="F:nuclease activity"/>
    <property type="evidence" value="ECO:0007669"/>
    <property type="project" value="UniProtKB-KW"/>
</dbReference>
<feature type="compositionally biased region" description="Acidic residues" evidence="8">
    <location>
        <begin position="120"/>
        <end position="129"/>
    </location>
</feature>
<feature type="compositionally biased region" description="Acidic residues" evidence="8">
    <location>
        <begin position="481"/>
        <end position="499"/>
    </location>
</feature>
<keyword evidence="6" id="KW-0378">Hydrolase</keyword>
<feature type="compositionally biased region" description="Polar residues" evidence="8">
    <location>
        <begin position="471"/>
        <end position="480"/>
    </location>
</feature>
<evidence type="ECO:0000256" key="1">
    <source>
        <dbReference type="ARBA" id="ARBA00001968"/>
    </source>
</evidence>
<feature type="domain" description="DDE Tnp4" evidence="9">
    <location>
        <begin position="309"/>
        <end position="456"/>
    </location>
</feature>
<feature type="region of interest" description="Disordered" evidence="8">
    <location>
        <begin position="14"/>
        <end position="38"/>
    </location>
</feature>
<evidence type="ECO:0000256" key="5">
    <source>
        <dbReference type="ARBA" id="ARBA00022723"/>
    </source>
</evidence>
<keyword evidence="7" id="KW-0539">Nucleus</keyword>
<evidence type="ECO:0000256" key="7">
    <source>
        <dbReference type="ARBA" id="ARBA00023242"/>
    </source>
</evidence>
<dbReference type="GO" id="GO:0005634">
    <property type="term" value="C:nucleus"/>
    <property type="evidence" value="ECO:0007669"/>
    <property type="project" value="UniProtKB-SubCell"/>
</dbReference>
<dbReference type="GO" id="GO:0046872">
    <property type="term" value="F:metal ion binding"/>
    <property type="evidence" value="ECO:0007669"/>
    <property type="project" value="UniProtKB-KW"/>
</dbReference>
<dbReference type="GO" id="GO:0016787">
    <property type="term" value="F:hydrolase activity"/>
    <property type="evidence" value="ECO:0007669"/>
    <property type="project" value="UniProtKB-KW"/>
</dbReference>
<dbReference type="InterPro" id="IPR027806">
    <property type="entry name" value="HARBI1_dom"/>
</dbReference>
<evidence type="ECO:0000259" key="9">
    <source>
        <dbReference type="Pfam" id="PF13359"/>
    </source>
</evidence>
<comment type="subcellular location">
    <subcellularLocation>
        <location evidence="2">Nucleus</location>
    </subcellularLocation>
</comment>
<dbReference type="Proteomes" id="UP001341281">
    <property type="component" value="Chromosome 02"/>
</dbReference>
<dbReference type="Pfam" id="PF13359">
    <property type="entry name" value="DDE_Tnp_4"/>
    <property type="match status" value="1"/>
</dbReference>
<protein>
    <recommendedName>
        <fullName evidence="9">DDE Tnp4 domain-containing protein</fullName>
    </recommendedName>
</protein>
<sequence length="508" mass="57508">SCITLPALAQNGNRGCVQRSAGTSSSSASCSGTTTPASVASPHLNLLSASSSLTPIVRTRIPVARQANPLAKGFQHSRLEYEDKLNFIFAKLEPVNIGPDELGGHERGQAGPPTHYWDSDGSDDFDEDLPVQLPSSPPSHPRCTASISASGKRQSSSGGARRGPAGAVAPAKIEEEHEYDAFMMELLDAGIDPESDEYFMASIVLLDKRCWGAYRPLHTIKAKMVVDSDDDEGLYDMHTMELLFETWWYYKHVWLQFKRRPYRQRLYSGNAWVQHILEHEEDCYATFRKDKEQFLSLHNLLVTRLQVSGEKNMTFIGRHMVPTFNVVAVVDLDCRFIFVCSGRLGSMHDHSVLQQTLVHYHSHFPRPPKDKFYLVDAAYVNMLEFLGPYRNIKYHLQHFQHGDLPETMEELFNYRHVQLRCTVERAFGQLKNKFRILKSIPNYGLHISNRIVYIIFIKDNGGDKGGDWTKASIQAGNNEGNEPDLPDLMEKASEDDDQADMDRLRDMI</sequence>
<feature type="non-terminal residue" evidence="10">
    <location>
        <position position="1"/>
    </location>
</feature>
<keyword evidence="4" id="KW-0540">Nuclease</keyword>
<dbReference type="PANTHER" id="PTHR22930:SF251">
    <property type="entry name" value="DDE TNP4 DOMAIN-CONTAINING PROTEIN"/>
    <property type="match status" value="1"/>
</dbReference>
<proteinExistence type="inferred from homology"/>
<keyword evidence="5" id="KW-0479">Metal-binding</keyword>
<feature type="compositionally biased region" description="Low complexity" evidence="8">
    <location>
        <begin position="20"/>
        <end position="38"/>
    </location>
</feature>
<feature type="region of interest" description="Disordered" evidence="8">
    <location>
        <begin position="468"/>
        <end position="508"/>
    </location>
</feature>
<feature type="non-terminal residue" evidence="10">
    <location>
        <position position="508"/>
    </location>
</feature>
<feature type="region of interest" description="Disordered" evidence="8">
    <location>
        <begin position="99"/>
        <end position="169"/>
    </location>
</feature>
<evidence type="ECO:0000313" key="11">
    <source>
        <dbReference type="Proteomes" id="UP001341281"/>
    </source>
</evidence>
<dbReference type="InterPro" id="IPR045249">
    <property type="entry name" value="HARBI1-like"/>
</dbReference>
<evidence type="ECO:0000256" key="6">
    <source>
        <dbReference type="ARBA" id="ARBA00022801"/>
    </source>
</evidence>
<organism evidence="10 11">
    <name type="scientific">Paspalum notatum var. saurae</name>
    <dbReference type="NCBI Taxonomy" id="547442"/>
    <lineage>
        <taxon>Eukaryota</taxon>
        <taxon>Viridiplantae</taxon>
        <taxon>Streptophyta</taxon>
        <taxon>Embryophyta</taxon>
        <taxon>Tracheophyta</taxon>
        <taxon>Spermatophyta</taxon>
        <taxon>Magnoliopsida</taxon>
        <taxon>Liliopsida</taxon>
        <taxon>Poales</taxon>
        <taxon>Poaceae</taxon>
        <taxon>PACMAD clade</taxon>
        <taxon>Panicoideae</taxon>
        <taxon>Andropogonodae</taxon>
        <taxon>Paspaleae</taxon>
        <taxon>Paspalinae</taxon>
        <taxon>Paspalum</taxon>
    </lineage>
</organism>
<evidence type="ECO:0000256" key="4">
    <source>
        <dbReference type="ARBA" id="ARBA00022722"/>
    </source>
</evidence>
<feature type="compositionally biased region" description="Low complexity" evidence="8">
    <location>
        <begin position="145"/>
        <end position="169"/>
    </location>
</feature>